<evidence type="ECO:0000313" key="2">
    <source>
        <dbReference type="EMBL" id="CAA9571496.1"/>
    </source>
</evidence>
<evidence type="ECO:0000259" key="1">
    <source>
        <dbReference type="PROSITE" id="PS50042"/>
    </source>
</evidence>
<dbReference type="GO" id="GO:0005829">
    <property type="term" value="C:cytosol"/>
    <property type="evidence" value="ECO:0007669"/>
    <property type="project" value="TreeGrafter"/>
</dbReference>
<dbReference type="SMART" id="SM00100">
    <property type="entry name" value="cNMP"/>
    <property type="match status" value="1"/>
</dbReference>
<protein>
    <recommendedName>
        <fullName evidence="1">Cyclic nucleotide-binding domain-containing protein</fullName>
    </recommendedName>
</protein>
<proteinExistence type="predicted"/>
<gene>
    <name evidence="2" type="ORF">AVDCRST_MAG18-2023</name>
</gene>
<organism evidence="2">
    <name type="scientific">uncultured Thermomicrobiales bacterium</name>
    <dbReference type="NCBI Taxonomy" id="1645740"/>
    <lineage>
        <taxon>Bacteria</taxon>
        <taxon>Pseudomonadati</taxon>
        <taxon>Thermomicrobiota</taxon>
        <taxon>Thermomicrobia</taxon>
        <taxon>Thermomicrobiales</taxon>
        <taxon>environmental samples</taxon>
    </lineage>
</organism>
<dbReference type="CDD" id="cd00038">
    <property type="entry name" value="CAP_ED"/>
    <property type="match status" value="1"/>
</dbReference>
<feature type="domain" description="Cyclic nucleotide-binding" evidence="1">
    <location>
        <begin position="74"/>
        <end position="173"/>
    </location>
</feature>
<dbReference type="InterPro" id="IPR000595">
    <property type="entry name" value="cNMP-bd_dom"/>
</dbReference>
<dbReference type="GO" id="GO:0005952">
    <property type="term" value="C:cAMP-dependent protein kinase complex"/>
    <property type="evidence" value="ECO:0007669"/>
    <property type="project" value="InterPro"/>
</dbReference>
<dbReference type="InterPro" id="IPR018490">
    <property type="entry name" value="cNMP-bd_dom_sf"/>
</dbReference>
<dbReference type="SUPFAM" id="SSF51206">
    <property type="entry name" value="cAMP-binding domain-like"/>
    <property type="match status" value="1"/>
</dbReference>
<dbReference type="PANTHER" id="PTHR11635:SF152">
    <property type="entry name" value="CAMP-DEPENDENT PROTEIN KINASE TYPE I REGULATORY SUBUNIT-RELATED"/>
    <property type="match status" value="1"/>
</dbReference>
<accession>A0A6J4V7J4</accession>
<dbReference type="AlphaFoldDB" id="A0A6J4V7J4"/>
<dbReference type="Gene3D" id="2.60.120.10">
    <property type="entry name" value="Jelly Rolls"/>
    <property type="match status" value="1"/>
</dbReference>
<name>A0A6J4V7J4_9BACT</name>
<dbReference type="EMBL" id="CADCWN010000161">
    <property type="protein sequence ID" value="CAA9571496.1"/>
    <property type="molecule type" value="Genomic_DNA"/>
</dbReference>
<dbReference type="PROSITE" id="PS50042">
    <property type="entry name" value="CNMP_BINDING_3"/>
    <property type="match status" value="1"/>
</dbReference>
<dbReference type="InterPro" id="IPR014710">
    <property type="entry name" value="RmlC-like_jellyroll"/>
</dbReference>
<dbReference type="Pfam" id="PF00027">
    <property type="entry name" value="cNMP_binding"/>
    <property type="match status" value="1"/>
</dbReference>
<sequence>MGDRAGRCAGRRGAAIGIRKGRAPVAAKTVGARVRAPLVAARRATQGWRARRGDARRAAAPEPARPASLLAHPLFSDLSPSEAAILSVFMSRQTIAAGTVVVRQGARDGDLYLIEAGRAEVRARDEAGASRALAILGPGDFFGEIAFLTDEVRTADVAAIEPLTVLRLGREAYAILSELAAAEELGRVGAARMRVVGRGS</sequence>
<dbReference type="PRINTS" id="PR00103">
    <property type="entry name" value="CAMPKINASE"/>
</dbReference>
<dbReference type="InterPro" id="IPR050503">
    <property type="entry name" value="cAMP-dep_PK_reg_su-like"/>
</dbReference>
<reference evidence="2" key="1">
    <citation type="submission" date="2020-02" db="EMBL/GenBank/DDBJ databases">
        <authorList>
            <person name="Meier V. D."/>
        </authorList>
    </citation>
    <scope>NUCLEOTIDE SEQUENCE</scope>
    <source>
        <strain evidence="2">AVDCRST_MAG18</strain>
    </source>
</reference>
<dbReference type="PANTHER" id="PTHR11635">
    <property type="entry name" value="CAMP-DEPENDENT PROTEIN KINASE REGULATORY CHAIN"/>
    <property type="match status" value="1"/>
</dbReference>